<name>A0A0L6V041_9BASI</name>
<dbReference type="VEuPathDB" id="FungiDB:VP01_3029g2"/>
<reference evidence="1 2" key="1">
    <citation type="submission" date="2015-08" db="EMBL/GenBank/DDBJ databases">
        <title>Next Generation Sequencing and Analysis of the Genome of Puccinia sorghi L Schw, the Causal Agent of Maize Common Rust.</title>
        <authorList>
            <person name="Rochi L."/>
            <person name="Burguener G."/>
            <person name="Darino M."/>
            <person name="Turjanski A."/>
            <person name="Kreff E."/>
            <person name="Dieguez M.J."/>
            <person name="Sacco F."/>
        </authorList>
    </citation>
    <scope>NUCLEOTIDE SEQUENCE [LARGE SCALE GENOMIC DNA]</scope>
    <source>
        <strain evidence="1 2">RO10H11247</strain>
    </source>
</reference>
<gene>
    <name evidence="1" type="ORF">VP01_3029g2</name>
</gene>
<dbReference type="OrthoDB" id="2506625at2759"/>
<keyword evidence="2" id="KW-1185">Reference proteome</keyword>
<dbReference type="AlphaFoldDB" id="A0A0L6V041"/>
<evidence type="ECO:0000313" key="1">
    <source>
        <dbReference type="EMBL" id="KNZ54146.1"/>
    </source>
</evidence>
<organism evidence="1 2">
    <name type="scientific">Puccinia sorghi</name>
    <dbReference type="NCBI Taxonomy" id="27349"/>
    <lineage>
        <taxon>Eukaryota</taxon>
        <taxon>Fungi</taxon>
        <taxon>Dikarya</taxon>
        <taxon>Basidiomycota</taxon>
        <taxon>Pucciniomycotina</taxon>
        <taxon>Pucciniomycetes</taxon>
        <taxon>Pucciniales</taxon>
        <taxon>Pucciniaceae</taxon>
        <taxon>Puccinia</taxon>
    </lineage>
</organism>
<sequence>MPSAAATAETRSHPLAYISSTAPGHNFMVWYLPLETALHLIAKDLNTITTNPLVYKTLEDSRTYGVAKFSDDAPL</sequence>
<dbReference type="Proteomes" id="UP000037035">
    <property type="component" value="Unassembled WGS sequence"/>
</dbReference>
<dbReference type="EMBL" id="LAVV01007979">
    <property type="protein sequence ID" value="KNZ54146.1"/>
    <property type="molecule type" value="Genomic_DNA"/>
</dbReference>
<accession>A0A0L6V041</accession>
<proteinExistence type="predicted"/>
<comment type="caution">
    <text evidence="1">The sequence shown here is derived from an EMBL/GenBank/DDBJ whole genome shotgun (WGS) entry which is preliminary data.</text>
</comment>
<protein>
    <submittedName>
        <fullName evidence="1">Uncharacterized protein</fullName>
    </submittedName>
</protein>
<evidence type="ECO:0000313" key="2">
    <source>
        <dbReference type="Proteomes" id="UP000037035"/>
    </source>
</evidence>